<accession>A0ABR0EQF2</accession>
<feature type="region of interest" description="Disordered" evidence="1">
    <location>
        <begin position="239"/>
        <end position="275"/>
    </location>
</feature>
<feature type="compositionally biased region" description="Low complexity" evidence="1">
    <location>
        <begin position="187"/>
        <end position="204"/>
    </location>
</feature>
<evidence type="ECO:0000256" key="1">
    <source>
        <dbReference type="SAM" id="MobiDB-lite"/>
    </source>
</evidence>
<dbReference type="EMBL" id="JAXOVC010000003">
    <property type="protein sequence ID" value="KAK4503852.1"/>
    <property type="molecule type" value="Genomic_DNA"/>
</dbReference>
<proteinExistence type="predicted"/>
<dbReference type="Gene3D" id="1.20.1250.40">
    <property type="match status" value="1"/>
</dbReference>
<feature type="compositionally biased region" description="Low complexity" evidence="1">
    <location>
        <begin position="244"/>
        <end position="257"/>
    </location>
</feature>
<sequence length="275" mass="30120">MKILDAGDHMLSNADVLDWMARKRAQHAKEDAEDKKKGVKPAPRPSNFMRALTRHERELKSDNYPYVKNPSAYEGQARHDTVEKFGLEAENVVMNHLEAEWKDRLATMPKDELEKVFAPEQEKKTLTQPELLMIYNNAPTCTEMLQPMIENVEERFTVEEQQLLVDAVMNDRLLDAVGAETDSRAETPTLTTAPTPAAASAASSATAPTAAPVAASTAVPATTAVTAPVTDQHNVAERFENLRPSSSSSNLPSSDLPSSPPEPQAKPMASQCSQI</sequence>
<dbReference type="SUPFAM" id="SSF47819">
    <property type="entry name" value="HRDC-like"/>
    <property type="match status" value="1"/>
</dbReference>
<name>A0ABR0EQF2_ZASCE</name>
<dbReference type="InterPro" id="IPR038324">
    <property type="entry name" value="Rpb4/RPC9_sf"/>
</dbReference>
<feature type="region of interest" description="Disordered" evidence="1">
    <location>
        <begin position="179"/>
        <end position="204"/>
    </location>
</feature>
<reference evidence="2 3" key="1">
    <citation type="journal article" date="2023" name="G3 (Bethesda)">
        <title>A chromosome-level genome assembly of Zasmidium syzygii isolated from banana leaves.</title>
        <authorList>
            <person name="van Westerhoven A.C."/>
            <person name="Mehrabi R."/>
            <person name="Talebi R."/>
            <person name="Steentjes M.B.F."/>
            <person name="Corcolon B."/>
            <person name="Chong P.A."/>
            <person name="Kema G.H.J."/>
            <person name="Seidl M.F."/>
        </authorList>
    </citation>
    <scope>NUCLEOTIDE SEQUENCE [LARGE SCALE GENOMIC DNA]</scope>
    <source>
        <strain evidence="2 3">P124</strain>
    </source>
</reference>
<comment type="caution">
    <text evidence="2">The sequence shown here is derived from an EMBL/GenBank/DDBJ whole genome shotgun (WGS) entry which is preliminary data.</text>
</comment>
<evidence type="ECO:0000313" key="2">
    <source>
        <dbReference type="EMBL" id="KAK4503852.1"/>
    </source>
</evidence>
<organism evidence="2 3">
    <name type="scientific">Zasmidium cellare</name>
    <name type="common">Wine cellar mold</name>
    <name type="synonym">Racodium cellare</name>
    <dbReference type="NCBI Taxonomy" id="395010"/>
    <lineage>
        <taxon>Eukaryota</taxon>
        <taxon>Fungi</taxon>
        <taxon>Dikarya</taxon>
        <taxon>Ascomycota</taxon>
        <taxon>Pezizomycotina</taxon>
        <taxon>Dothideomycetes</taxon>
        <taxon>Dothideomycetidae</taxon>
        <taxon>Mycosphaerellales</taxon>
        <taxon>Mycosphaerellaceae</taxon>
        <taxon>Zasmidium</taxon>
    </lineage>
</organism>
<feature type="compositionally biased region" description="Basic and acidic residues" evidence="1">
    <location>
        <begin position="27"/>
        <end position="36"/>
    </location>
</feature>
<protein>
    <recommendedName>
        <fullName evidence="4">DNA-directed RNA polymerase III subunit RPC9</fullName>
    </recommendedName>
</protein>
<dbReference type="Proteomes" id="UP001305779">
    <property type="component" value="Unassembled WGS sequence"/>
</dbReference>
<evidence type="ECO:0008006" key="4">
    <source>
        <dbReference type="Google" id="ProtNLM"/>
    </source>
</evidence>
<gene>
    <name evidence="2" type="ORF">PRZ48_004767</name>
</gene>
<feature type="region of interest" description="Disordered" evidence="1">
    <location>
        <begin position="25"/>
        <end position="46"/>
    </location>
</feature>
<keyword evidence="3" id="KW-1185">Reference proteome</keyword>
<dbReference type="InterPro" id="IPR010997">
    <property type="entry name" value="HRDC-like_sf"/>
</dbReference>
<evidence type="ECO:0000313" key="3">
    <source>
        <dbReference type="Proteomes" id="UP001305779"/>
    </source>
</evidence>